<name>A0A9D2SYH3_9FIRM</name>
<comment type="caution">
    <text evidence="3">The sequence shown here is derived from an EMBL/GenBank/DDBJ whole genome shotgun (WGS) entry which is preliminary data.</text>
</comment>
<dbReference type="InterPro" id="IPR012925">
    <property type="entry name" value="TipAS_dom"/>
</dbReference>
<dbReference type="Gene3D" id="1.10.490.50">
    <property type="entry name" value="Antibiotic binding domain of TipA-like multidrug resistance regulators"/>
    <property type="match status" value="1"/>
</dbReference>
<evidence type="ECO:0000259" key="2">
    <source>
        <dbReference type="Pfam" id="PF07739"/>
    </source>
</evidence>
<dbReference type="SUPFAM" id="SSF89082">
    <property type="entry name" value="Antibiotic binding domain of TipA-like multidrug resistance regulators"/>
    <property type="match status" value="1"/>
</dbReference>
<organism evidence="3 4">
    <name type="scientific">Candidatus Mediterraneibacter faecigallinarum</name>
    <dbReference type="NCBI Taxonomy" id="2838669"/>
    <lineage>
        <taxon>Bacteria</taxon>
        <taxon>Bacillati</taxon>
        <taxon>Bacillota</taxon>
        <taxon>Clostridia</taxon>
        <taxon>Lachnospirales</taxon>
        <taxon>Lachnospiraceae</taxon>
        <taxon>Mediterraneibacter</taxon>
    </lineage>
</organism>
<dbReference type="Proteomes" id="UP000823894">
    <property type="component" value="Unassembled WGS sequence"/>
</dbReference>
<dbReference type="EMBL" id="DWWK01000123">
    <property type="protein sequence ID" value="HJC39029.1"/>
    <property type="molecule type" value="Genomic_DNA"/>
</dbReference>
<evidence type="ECO:0000313" key="4">
    <source>
        <dbReference type="Proteomes" id="UP000823894"/>
    </source>
</evidence>
<accession>A0A9D2SYH3</accession>
<dbReference type="AlphaFoldDB" id="A0A9D2SYH3"/>
<dbReference type="Gene3D" id="1.10.1660.10">
    <property type="match status" value="1"/>
</dbReference>
<feature type="domain" description="TipAS antibiotic-recognition" evidence="2">
    <location>
        <begin position="78"/>
        <end position="191"/>
    </location>
</feature>
<protein>
    <submittedName>
        <fullName evidence="3">TipAS antibiotic-recognition domain-containing protein</fullName>
    </submittedName>
</protein>
<feature type="coiled-coil region" evidence="1">
    <location>
        <begin position="13"/>
        <end position="40"/>
    </location>
</feature>
<evidence type="ECO:0000256" key="1">
    <source>
        <dbReference type="SAM" id="Coils"/>
    </source>
</evidence>
<gene>
    <name evidence="3" type="ORF">H9757_08230</name>
</gene>
<evidence type="ECO:0000313" key="3">
    <source>
        <dbReference type="EMBL" id="HJC39029.1"/>
    </source>
</evidence>
<dbReference type="Pfam" id="PF07739">
    <property type="entry name" value="TipAS"/>
    <property type="match status" value="1"/>
</dbReference>
<keyword evidence="1" id="KW-0175">Coiled coil</keyword>
<sequence length="198" mass="23205">MGIDLKSIRRIIYEEDFDTMTALEEHLRELKAQRSRIDSLIGLVQRSILSMKGEDKMSDAEKFQAFKEEVVRQHEEKYGAEAREKYGDEDVDEAQKKVLNMSEEEYERFQDLGEEIRRRLEEAVRTGSSPDSEEAARIVMLHREWLGMTWKRYTEEAHKAVANLYISDERFRAYYDRTVPGCAEFLEKAIRNKIGAGV</sequence>
<reference evidence="3" key="1">
    <citation type="journal article" date="2021" name="PeerJ">
        <title>Extensive microbial diversity within the chicken gut microbiome revealed by metagenomics and culture.</title>
        <authorList>
            <person name="Gilroy R."/>
            <person name="Ravi A."/>
            <person name="Getino M."/>
            <person name="Pursley I."/>
            <person name="Horton D.L."/>
            <person name="Alikhan N.F."/>
            <person name="Baker D."/>
            <person name="Gharbi K."/>
            <person name="Hall N."/>
            <person name="Watson M."/>
            <person name="Adriaenssens E.M."/>
            <person name="Foster-Nyarko E."/>
            <person name="Jarju S."/>
            <person name="Secka A."/>
            <person name="Antonio M."/>
            <person name="Oren A."/>
            <person name="Chaudhuri R.R."/>
            <person name="La Ragione R."/>
            <person name="Hildebrand F."/>
            <person name="Pallen M.J."/>
        </authorList>
    </citation>
    <scope>NUCLEOTIDE SEQUENCE</scope>
    <source>
        <strain evidence="3">ChiGjej1B1-1692</strain>
    </source>
</reference>
<proteinExistence type="predicted"/>
<dbReference type="InterPro" id="IPR036244">
    <property type="entry name" value="TipA-like_antibiotic-bd"/>
</dbReference>
<reference evidence="3" key="2">
    <citation type="submission" date="2021-04" db="EMBL/GenBank/DDBJ databases">
        <authorList>
            <person name="Gilroy R."/>
        </authorList>
    </citation>
    <scope>NUCLEOTIDE SEQUENCE</scope>
    <source>
        <strain evidence="3">ChiGjej1B1-1692</strain>
    </source>
</reference>